<feature type="compositionally biased region" description="Acidic residues" evidence="8">
    <location>
        <begin position="90"/>
        <end position="106"/>
    </location>
</feature>
<dbReference type="InterPro" id="IPR014001">
    <property type="entry name" value="Helicase_ATP-bd"/>
</dbReference>
<evidence type="ECO:0000256" key="1">
    <source>
        <dbReference type="ARBA" id="ARBA00008792"/>
    </source>
</evidence>
<comment type="catalytic activity">
    <reaction evidence="7">
        <text>ATP + H2O = ADP + phosphate + H(+)</text>
        <dbReference type="Rhea" id="RHEA:13065"/>
        <dbReference type="ChEBI" id="CHEBI:15377"/>
        <dbReference type="ChEBI" id="CHEBI:15378"/>
        <dbReference type="ChEBI" id="CHEBI:30616"/>
        <dbReference type="ChEBI" id="CHEBI:43474"/>
        <dbReference type="ChEBI" id="CHEBI:456216"/>
        <dbReference type="EC" id="3.6.4.13"/>
    </reaction>
</comment>
<organism evidence="11">
    <name type="scientific">Aceria tosichella</name>
    <name type="common">wheat curl mite</name>
    <dbReference type="NCBI Taxonomy" id="561515"/>
    <lineage>
        <taxon>Eukaryota</taxon>
        <taxon>Metazoa</taxon>
        <taxon>Ecdysozoa</taxon>
        <taxon>Arthropoda</taxon>
        <taxon>Chelicerata</taxon>
        <taxon>Arachnida</taxon>
        <taxon>Acari</taxon>
        <taxon>Acariformes</taxon>
        <taxon>Trombidiformes</taxon>
        <taxon>Prostigmata</taxon>
        <taxon>Eupodina</taxon>
        <taxon>Eriophyoidea</taxon>
        <taxon>Eriophyidae</taxon>
        <taxon>Eriophyinae</taxon>
        <taxon>Aceriini</taxon>
        <taxon>Aceria</taxon>
    </lineage>
</organism>
<feature type="region of interest" description="Disordered" evidence="8">
    <location>
        <begin position="1"/>
        <end position="25"/>
    </location>
</feature>
<dbReference type="GO" id="GO:0005730">
    <property type="term" value="C:nucleolus"/>
    <property type="evidence" value="ECO:0007669"/>
    <property type="project" value="TreeGrafter"/>
</dbReference>
<dbReference type="GO" id="GO:0005524">
    <property type="term" value="F:ATP binding"/>
    <property type="evidence" value="ECO:0007669"/>
    <property type="project" value="UniProtKB-KW"/>
</dbReference>
<dbReference type="InterPro" id="IPR007502">
    <property type="entry name" value="Helicase-assoc_dom"/>
</dbReference>
<feature type="region of interest" description="Disordered" evidence="8">
    <location>
        <begin position="773"/>
        <end position="793"/>
    </location>
</feature>
<dbReference type="InterPro" id="IPR056371">
    <property type="entry name" value="DHX37-like_C"/>
</dbReference>
<dbReference type="GO" id="GO:0003724">
    <property type="term" value="F:RNA helicase activity"/>
    <property type="evidence" value="ECO:0007669"/>
    <property type="project" value="UniProtKB-EC"/>
</dbReference>
<feature type="domain" description="Helicase ATP-binding" evidence="9">
    <location>
        <begin position="195"/>
        <end position="362"/>
    </location>
</feature>
<feature type="compositionally biased region" description="Basic and acidic residues" evidence="8">
    <location>
        <begin position="73"/>
        <end position="89"/>
    </location>
</feature>
<dbReference type="CDD" id="cd17982">
    <property type="entry name" value="DEXHc_DHX37"/>
    <property type="match status" value="1"/>
</dbReference>
<dbReference type="Pfam" id="PF21010">
    <property type="entry name" value="HA2_C"/>
    <property type="match status" value="1"/>
</dbReference>
<feature type="region of interest" description="Disordered" evidence="8">
    <location>
        <begin position="132"/>
        <end position="166"/>
    </location>
</feature>
<dbReference type="Pfam" id="PF23362">
    <property type="entry name" value="DHX37_C"/>
    <property type="match status" value="1"/>
</dbReference>
<dbReference type="InterPro" id="IPR011709">
    <property type="entry name" value="DEAD-box_helicase_OB_fold"/>
</dbReference>
<name>A0A6G1SRB6_9ACAR</name>
<dbReference type="CDD" id="cd18791">
    <property type="entry name" value="SF2_C_RHA"/>
    <property type="match status" value="1"/>
</dbReference>
<protein>
    <recommendedName>
        <fullName evidence="2">RNA helicase</fullName>
        <ecNumber evidence="2">3.6.4.13</ecNumber>
    </recommendedName>
</protein>
<dbReference type="InterPro" id="IPR002464">
    <property type="entry name" value="DNA/RNA_helicase_DEAH_CS"/>
</dbReference>
<keyword evidence="3" id="KW-0547">Nucleotide-binding</keyword>
<comment type="similarity">
    <text evidence="1">Belongs to the DEAD box helicase family. DEAH subfamily.</text>
</comment>
<dbReference type="PANTHER" id="PTHR18934">
    <property type="entry name" value="ATP-DEPENDENT RNA HELICASE"/>
    <property type="match status" value="1"/>
</dbReference>
<dbReference type="PROSITE" id="PS00690">
    <property type="entry name" value="DEAH_ATP_HELICASE"/>
    <property type="match status" value="1"/>
</dbReference>
<gene>
    <name evidence="11" type="ORF">g.11281</name>
</gene>
<dbReference type="InterPro" id="IPR011545">
    <property type="entry name" value="DEAD/DEAH_box_helicase_dom"/>
</dbReference>
<dbReference type="FunFam" id="3.40.50.300:FF:000637">
    <property type="entry name" value="ATP-dependent RNA helicase DHX37/DHR1"/>
    <property type="match status" value="1"/>
</dbReference>
<evidence type="ECO:0000256" key="5">
    <source>
        <dbReference type="ARBA" id="ARBA00022806"/>
    </source>
</evidence>
<feature type="compositionally biased region" description="Polar residues" evidence="8">
    <location>
        <begin position="779"/>
        <end position="788"/>
    </location>
</feature>
<dbReference type="Pfam" id="PF00270">
    <property type="entry name" value="DEAD"/>
    <property type="match status" value="1"/>
</dbReference>
<feature type="domain" description="Helicase C-terminal" evidence="10">
    <location>
        <begin position="384"/>
        <end position="556"/>
    </location>
</feature>
<dbReference type="InterPro" id="IPR027417">
    <property type="entry name" value="P-loop_NTPase"/>
</dbReference>
<dbReference type="SUPFAM" id="SSF52540">
    <property type="entry name" value="P-loop containing nucleoside triphosphate hydrolases"/>
    <property type="match status" value="1"/>
</dbReference>
<feature type="compositionally biased region" description="Polar residues" evidence="8">
    <location>
        <begin position="59"/>
        <end position="68"/>
    </location>
</feature>
<dbReference type="EC" id="3.6.4.13" evidence="2"/>
<evidence type="ECO:0000313" key="11">
    <source>
        <dbReference type="EMBL" id="MDE52532.1"/>
    </source>
</evidence>
<keyword evidence="5 11" id="KW-0347">Helicase</keyword>
<dbReference type="Pfam" id="PF00271">
    <property type="entry name" value="Helicase_C"/>
    <property type="match status" value="1"/>
</dbReference>
<sequence>MVKPEVKKKQRQLAEAARKSRKERKQLEKIVLRKKLKVDRNDVMAKLKQCQLPADQLDQLHSTSSMQTKGLKKFTDNDHKHSTKRKAEESQDEEEDASSEEQPEEFVENHVIPVINKPEQCLDVSKLIKQKRRKVKQDQSTDETGEMSDESEPQQPPPKQVTERKPATFILVNRLPEVEKARLELPIINEEQAIMEQIRYNDIVIISGETGSGKTTQLPQFLYEAGYTQNGRLIGVTEPRRVAAITMSQRVAHELNVTDQVVSYQIRFSGNVSSTTQIKFMTDGVLLRECQNDFLLTKYSVLIIDEAHERSVFSDILIGLLSRIVPLRAKKGDPLKLVIMSATLRVADFTENSFLFPKVPPTITIGARQYPVTIQFAKQTPPDYLQAAYKKVCSIHNKMPRGGILVFVTSQMDVKVLCQRLRKKSLMHCLGLYAMLPIEKQQLVFKPPPEGLRLCVIATNVAETSITIPNIKYVVDTGLEKRKIYDLITGVSSFVTTWTSKSSAEQRTGRAGRMGPGYCYRLYSSAVFTNEFSEHSEPQILQKPVDDVLLQMKAMNIDNVVNFPFPTRPSIDALKAAEKKLILLGALDDSKVKLARFEELAKTEFASRPTPLGKAMAKFPVSARCSKMIVLSPQDLLPHVICLVSTLTVREIFIQGNEWKELRKKWVGHGNSKLLGDFMLMLRAACFAEQCECSNKMCLENGLRTKAMLEVDKLRKQLTIDIERNLDGPHEKTTPKSSGGSLSKPSEAHCKILRQLLLSSFCDHVARKLPDGEVREEAATNTESNSTDQPKKKKLKHAYECMETDEPVYICPESVLKGDHHEFIIYKELYKTDKKTYMRDVFVIEPDWLPFYADKLCSFSEKSDTTNSQSAARYDKHSDQLVCSRMTTYGTLNWPLGIIDVPMHLVSPGIDIYKQFAAFLLAGDIIDWFKKYSGKLLSPPSLMTKAWSKLQPRTSKVLQALVTSNVKTKKDLMRIWKVDASFMKQEYLAWLPQSMHTEIIQDWDQLVQLAAAT</sequence>
<evidence type="ECO:0000256" key="8">
    <source>
        <dbReference type="SAM" id="MobiDB-lite"/>
    </source>
</evidence>
<dbReference type="GO" id="GO:0000462">
    <property type="term" value="P:maturation of SSU-rRNA from tricistronic rRNA transcript (SSU-rRNA, 5.8S rRNA, LSU-rRNA)"/>
    <property type="evidence" value="ECO:0007669"/>
    <property type="project" value="TreeGrafter"/>
</dbReference>
<evidence type="ECO:0000256" key="2">
    <source>
        <dbReference type="ARBA" id="ARBA00012552"/>
    </source>
</evidence>
<dbReference type="SMART" id="SM00487">
    <property type="entry name" value="DEXDc"/>
    <property type="match status" value="1"/>
</dbReference>
<evidence type="ECO:0000256" key="6">
    <source>
        <dbReference type="ARBA" id="ARBA00022840"/>
    </source>
</evidence>
<feature type="compositionally biased region" description="Low complexity" evidence="8">
    <location>
        <begin position="735"/>
        <end position="745"/>
    </location>
</feature>
<dbReference type="GO" id="GO:0003723">
    <property type="term" value="F:RNA binding"/>
    <property type="evidence" value="ECO:0007669"/>
    <property type="project" value="TreeGrafter"/>
</dbReference>
<feature type="region of interest" description="Disordered" evidence="8">
    <location>
        <begin position="53"/>
        <end position="112"/>
    </location>
</feature>
<evidence type="ECO:0000259" key="10">
    <source>
        <dbReference type="PROSITE" id="PS51194"/>
    </source>
</evidence>
<dbReference type="PROSITE" id="PS51194">
    <property type="entry name" value="HELICASE_CTER"/>
    <property type="match status" value="1"/>
</dbReference>
<feature type="compositionally biased region" description="Acidic residues" evidence="8">
    <location>
        <begin position="140"/>
        <end position="152"/>
    </location>
</feature>
<dbReference type="Gene3D" id="1.20.120.1080">
    <property type="match status" value="1"/>
</dbReference>
<dbReference type="SMART" id="SM00490">
    <property type="entry name" value="HELICc"/>
    <property type="match status" value="1"/>
</dbReference>
<dbReference type="PANTHER" id="PTHR18934:SF99">
    <property type="entry name" value="ATP-DEPENDENT RNA HELICASE DHX37-RELATED"/>
    <property type="match status" value="1"/>
</dbReference>
<dbReference type="EMBL" id="GGYP01007761">
    <property type="protein sequence ID" value="MDE52532.1"/>
    <property type="molecule type" value="Transcribed_RNA"/>
</dbReference>
<feature type="compositionally biased region" description="Basic and acidic residues" evidence="8">
    <location>
        <begin position="725"/>
        <end position="734"/>
    </location>
</feature>
<dbReference type="PROSITE" id="PS51192">
    <property type="entry name" value="HELICASE_ATP_BIND_1"/>
    <property type="match status" value="1"/>
</dbReference>
<reference evidence="11" key="1">
    <citation type="submission" date="2018-10" db="EMBL/GenBank/DDBJ databases">
        <title>Transcriptome assembly of Aceria tosichella (Wheat curl mite) Type 2.</title>
        <authorList>
            <person name="Scully E.D."/>
            <person name="Geib S.M."/>
            <person name="Palmer N.A."/>
            <person name="Gupta A.K."/>
            <person name="Sarath G."/>
            <person name="Tatineni S."/>
        </authorList>
    </citation>
    <scope>NUCLEOTIDE SEQUENCE</scope>
    <source>
        <strain evidence="11">LincolnNE</strain>
    </source>
</reference>
<proteinExistence type="inferred from homology"/>
<evidence type="ECO:0000259" key="9">
    <source>
        <dbReference type="PROSITE" id="PS51192"/>
    </source>
</evidence>
<evidence type="ECO:0000256" key="4">
    <source>
        <dbReference type="ARBA" id="ARBA00022801"/>
    </source>
</evidence>
<evidence type="ECO:0000256" key="7">
    <source>
        <dbReference type="ARBA" id="ARBA00047984"/>
    </source>
</evidence>
<dbReference type="GO" id="GO:0016787">
    <property type="term" value="F:hydrolase activity"/>
    <property type="evidence" value="ECO:0007669"/>
    <property type="project" value="UniProtKB-KW"/>
</dbReference>
<evidence type="ECO:0000256" key="3">
    <source>
        <dbReference type="ARBA" id="ARBA00022741"/>
    </source>
</evidence>
<keyword evidence="6" id="KW-0067">ATP-binding</keyword>
<accession>A0A6G1SRB6</accession>
<dbReference type="AlphaFoldDB" id="A0A6G1SRB6"/>
<keyword evidence="4" id="KW-0378">Hydrolase</keyword>
<dbReference type="Gene3D" id="3.40.50.300">
    <property type="entry name" value="P-loop containing nucleotide triphosphate hydrolases"/>
    <property type="match status" value="2"/>
</dbReference>
<dbReference type="Pfam" id="PF07717">
    <property type="entry name" value="OB_NTP_bind"/>
    <property type="match status" value="1"/>
</dbReference>
<dbReference type="InterPro" id="IPR001650">
    <property type="entry name" value="Helicase_C-like"/>
</dbReference>
<feature type="region of interest" description="Disordered" evidence="8">
    <location>
        <begin position="725"/>
        <end position="745"/>
    </location>
</feature>
<dbReference type="SMART" id="SM00847">
    <property type="entry name" value="HA2"/>
    <property type="match status" value="1"/>
</dbReference>